<dbReference type="AlphaFoldDB" id="A0A1J5QMN2"/>
<name>A0A1J5QMN2_9ZZZZ</name>
<evidence type="ECO:0000313" key="1">
    <source>
        <dbReference type="EMBL" id="OIQ81183.1"/>
    </source>
</evidence>
<organism evidence="1">
    <name type="scientific">mine drainage metagenome</name>
    <dbReference type="NCBI Taxonomy" id="410659"/>
    <lineage>
        <taxon>unclassified sequences</taxon>
        <taxon>metagenomes</taxon>
        <taxon>ecological metagenomes</taxon>
    </lineage>
</organism>
<protein>
    <submittedName>
        <fullName evidence="1">Uncharacterized protein</fullName>
    </submittedName>
</protein>
<dbReference type="InterPro" id="IPR045398">
    <property type="entry name" value="DUF6515"/>
</dbReference>
<gene>
    <name evidence="1" type="ORF">GALL_370530</name>
</gene>
<sequence length="222" mass="23903">MGDIMHKTLSRHTARGTLVLALGVGLLNAAGGHADDRNMRHEHERHGMGEPYRARHWIFDDRHHHGHYYPAIGYSINALPFGCQTLGFRHRRLFFQAGVWYEPTAGGYVVVRPPIGIVVPMLPPDYSTVFAAGVPYFYANDTYYASAPGGYAVVNPPAAGTYIEAPAAPAAPAAPGAAAPVPAAKPGNATWYFCTSANAYYPYVATCKEGWKPVPASAPPNP</sequence>
<proteinExistence type="predicted"/>
<comment type="caution">
    <text evidence="1">The sequence shown here is derived from an EMBL/GenBank/DDBJ whole genome shotgun (WGS) entry which is preliminary data.</text>
</comment>
<accession>A0A1J5QMN2</accession>
<dbReference type="Pfam" id="PF20125">
    <property type="entry name" value="DUF6515"/>
    <property type="match status" value="1"/>
</dbReference>
<dbReference type="EMBL" id="MLJW01000958">
    <property type="protein sequence ID" value="OIQ81183.1"/>
    <property type="molecule type" value="Genomic_DNA"/>
</dbReference>
<reference evidence="1" key="1">
    <citation type="submission" date="2016-10" db="EMBL/GenBank/DDBJ databases">
        <title>Sequence of Gallionella enrichment culture.</title>
        <authorList>
            <person name="Poehlein A."/>
            <person name="Muehling M."/>
            <person name="Daniel R."/>
        </authorList>
    </citation>
    <scope>NUCLEOTIDE SEQUENCE</scope>
</reference>